<sequence length="278" mass="31438">MPTGPAPQRRRGKENGFSDAMSVQKCPATRKRPVAVDADQHIDKPSVPRANLAISTQEPHGSVDHARKFHDYTVLQQHVLFWDRDGDGQIYPWDTYVGFRDLGFNILFSLLAMAIINFNFSYPTRLAYSFVPDPLFRVYVGGIHKAKHGSDSGVYDTEGRFVPQKFEDLFSKWDKEGGGSLTFMELFSMIHGNRLVADPFGWGASILEWVTTWLLVQQRGRVYKEDLRQVYDGSIFWRIREARRGRREWRRPSGVDGPSGPGGPSGVDGANSIEDMAI</sequence>
<evidence type="ECO:0000313" key="4">
    <source>
        <dbReference type="Proteomes" id="UP001244011"/>
    </source>
</evidence>
<evidence type="ECO:0000256" key="2">
    <source>
        <dbReference type="SAM" id="MobiDB-lite"/>
    </source>
</evidence>
<dbReference type="InterPro" id="IPR011992">
    <property type="entry name" value="EF-hand-dom_pair"/>
</dbReference>
<evidence type="ECO:0000256" key="1">
    <source>
        <dbReference type="ARBA" id="ARBA00006765"/>
    </source>
</evidence>
<dbReference type="AlphaFoldDB" id="A0AAJ0BRZ3"/>
<comment type="caution">
    <text evidence="3">The sequence shown here is derived from an EMBL/GenBank/DDBJ whole genome shotgun (WGS) entry which is preliminary data.</text>
</comment>
<comment type="similarity">
    <text evidence="1">Belongs to the caleosin family.</text>
</comment>
<dbReference type="GeneID" id="85312280"/>
<dbReference type="PANTHER" id="PTHR31495:SF0">
    <property type="entry name" value="BINDING PROTEIN CALEOSIN, PUTATIVE (AFU_ORTHOLOGUE AFUA_5G13750)-RELATED"/>
    <property type="match status" value="1"/>
</dbReference>
<dbReference type="GO" id="GO:0004497">
    <property type="term" value="F:monooxygenase activity"/>
    <property type="evidence" value="ECO:0007669"/>
    <property type="project" value="TreeGrafter"/>
</dbReference>
<dbReference type="EMBL" id="MU839030">
    <property type="protein sequence ID" value="KAK1763165.1"/>
    <property type="molecule type" value="Genomic_DNA"/>
</dbReference>
<dbReference type="GO" id="GO:0005509">
    <property type="term" value="F:calcium ion binding"/>
    <property type="evidence" value="ECO:0007669"/>
    <property type="project" value="TreeGrafter"/>
</dbReference>
<proteinExistence type="inferred from homology"/>
<dbReference type="RefSeq" id="XP_060279378.1">
    <property type="nucleotide sequence ID" value="XM_060429093.1"/>
</dbReference>
<reference evidence="3" key="1">
    <citation type="submission" date="2023-06" db="EMBL/GenBank/DDBJ databases">
        <title>Genome-scale phylogeny and comparative genomics of the fungal order Sordariales.</title>
        <authorList>
            <consortium name="Lawrence Berkeley National Laboratory"/>
            <person name="Hensen N."/>
            <person name="Bonometti L."/>
            <person name="Westerberg I."/>
            <person name="Brannstrom I.O."/>
            <person name="Guillou S."/>
            <person name="Cros-Aarteil S."/>
            <person name="Calhoun S."/>
            <person name="Haridas S."/>
            <person name="Kuo A."/>
            <person name="Mondo S."/>
            <person name="Pangilinan J."/>
            <person name="Riley R."/>
            <person name="Labutti K."/>
            <person name="Andreopoulos B."/>
            <person name="Lipzen A."/>
            <person name="Chen C."/>
            <person name="Yanf M."/>
            <person name="Daum C."/>
            <person name="Ng V."/>
            <person name="Clum A."/>
            <person name="Steindorff A."/>
            <person name="Ohm R."/>
            <person name="Martin F."/>
            <person name="Silar P."/>
            <person name="Natvig D."/>
            <person name="Lalanne C."/>
            <person name="Gautier V."/>
            <person name="Ament-Velasquez S.L."/>
            <person name="Kruys A."/>
            <person name="Hutchinson M.I."/>
            <person name="Powell A.J."/>
            <person name="Barry K."/>
            <person name="Miller A.N."/>
            <person name="Grigoriev I.V."/>
            <person name="Debuchy R."/>
            <person name="Gladieux P."/>
            <person name="Thoren M.H."/>
            <person name="Johannesson H."/>
        </authorList>
    </citation>
    <scope>NUCLEOTIDE SEQUENCE</scope>
    <source>
        <strain evidence="3">8032-3</strain>
    </source>
</reference>
<organism evidence="3 4">
    <name type="scientific">Phialemonium atrogriseum</name>
    <dbReference type="NCBI Taxonomy" id="1093897"/>
    <lineage>
        <taxon>Eukaryota</taxon>
        <taxon>Fungi</taxon>
        <taxon>Dikarya</taxon>
        <taxon>Ascomycota</taxon>
        <taxon>Pezizomycotina</taxon>
        <taxon>Sordariomycetes</taxon>
        <taxon>Sordariomycetidae</taxon>
        <taxon>Cephalothecales</taxon>
        <taxon>Cephalothecaceae</taxon>
        <taxon>Phialemonium</taxon>
    </lineage>
</organism>
<feature type="region of interest" description="Disordered" evidence="2">
    <location>
        <begin position="248"/>
        <end position="278"/>
    </location>
</feature>
<dbReference type="Proteomes" id="UP001244011">
    <property type="component" value="Unassembled WGS sequence"/>
</dbReference>
<accession>A0AAJ0BRZ3</accession>
<dbReference type="PANTHER" id="PTHR31495">
    <property type="entry name" value="PEROXYGENASE 3-RELATED"/>
    <property type="match status" value="1"/>
</dbReference>
<gene>
    <name evidence="3" type="ORF">QBC33DRAFT_550567</name>
</gene>
<feature type="region of interest" description="Disordered" evidence="2">
    <location>
        <begin position="1"/>
        <end position="30"/>
    </location>
</feature>
<keyword evidence="4" id="KW-1185">Reference proteome</keyword>
<feature type="compositionally biased region" description="Gly residues" evidence="2">
    <location>
        <begin position="257"/>
        <end position="266"/>
    </location>
</feature>
<dbReference type="InterPro" id="IPR007736">
    <property type="entry name" value="Caleosin-related"/>
</dbReference>
<dbReference type="SUPFAM" id="SSF47473">
    <property type="entry name" value="EF-hand"/>
    <property type="match status" value="1"/>
</dbReference>
<name>A0AAJ0BRZ3_9PEZI</name>
<dbReference type="Pfam" id="PF05042">
    <property type="entry name" value="Caleosin"/>
    <property type="match status" value="1"/>
</dbReference>
<protein>
    <submittedName>
        <fullName evidence="3">Caleosin related protein-domain-containing protein</fullName>
    </submittedName>
</protein>
<evidence type="ECO:0000313" key="3">
    <source>
        <dbReference type="EMBL" id="KAK1763165.1"/>
    </source>
</evidence>